<accession>A0A6I6CDJ1</accession>
<evidence type="ECO:0000313" key="3">
    <source>
        <dbReference type="Proteomes" id="UP000424468"/>
    </source>
</evidence>
<reference evidence="2 3" key="1">
    <citation type="submission" date="2019-11" db="EMBL/GenBank/DDBJ databases">
        <title>Complete genome sequence of Spiroplasma tabanidicola TAUS-1 (DSM 22603).</title>
        <authorList>
            <person name="Huang C.-T."/>
            <person name="Lin Y.-C."/>
            <person name="Kuo C.-H."/>
        </authorList>
    </citation>
    <scope>NUCLEOTIDE SEQUENCE [LARGE SCALE GENOMIC DNA]</scope>
    <source>
        <strain evidence="2 3">TAUS-1</strain>
    </source>
</reference>
<keyword evidence="1" id="KW-1133">Transmembrane helix</keyword>
<dbReference type="RefSeq" id="WP_156006612.1">
    <property type="nucleotide sequence ID" value="NZ_CP046276.1"/>
</dbReference>
<evidence type="ECO:0000256" key="1">
    <source>
        <dbReference type="SAM" id="Phobius"/>
    </source>
</evidence>
<sequence length="94" mass="10595">MVFLTETAKKSLSTNTLWMLFGIGIGLLIIGVLATIFFIKFKRIKKEAKDNFAVVTGIYKIFRFWQYYAIIIVALVGYVGSLILLTISIEGLVK</sequence>
<dbReference type="OrthoDB" id="390208at2"/>
<proteinExistence type="predicted"/>
<evidence type="ECO:0000313" key="2">
    <source>
        <dbReference type="EMBL" id="QGS52044.1"/>
    </source>
</evidence>
<dbReference type="Proteomes" id="UP000424468">
    <property type="component" value="Chromosome"/>
</dbReference>
<keyword evidence="3" id="KW-1185">Reference proteome</keyword>
<dbReference type="KEGG" id="stab:STABA_v1c06850"/>
<feature type="transmembrane region" description="Helical" evidence="1">
    <location>
        <begin position="67"/>
        <end position="89"/>
    </location>
</feature>
<gene>
    <name evidence="2" type="ORF">STABA_v1c06850</name>
</gene>
<name>A0A6I6CDJ1_9MOLU</name>
<keyword evidence="1" id="KW-0812">Transmembrane</keyword>
<keyword evidence="1" id="KW-0472">Membrane</keyword>
<protein>
    <submittedName>
        <fullName evidence="2">Uncharacterized protein</fullName>
    </submittedName>
</protein>
<feature type="transmembrane region" description="Helical" evidence="1">
    <location>
        <begin position="17"/>
        <end position="39"/>
    </location>
</feature>
<dbReference type="AlphaFoldDB" id="A0A6I6CDJ1"/>
<organism evidence="2 3">
    <name type="scientific">Spiroplasma tabanidicola</name>
    <dbReference type="NCBI Taxonomy" id="324079"/>
    <lineage>
        <taxon>Bacteria</taxon>
        <taxon>Bacillati</taxon>
        <taxon>Mycoplasmatota</taxon>
        <taxon>Mollicutes</taxon>
        <taxon>Entomoplasmatales</taxon>
        <taxon>Spiroplasmataceae</taxon>
        <taxon>Spiroplasma</taxon>
    </lineage>
</organism>
<dbReference type="EMBL" id="CP046276">
    <property type="protein sequence ID" value="QGS52044.1"/>
    <property type="molecule type" value="Genomic_DNA"/>
</dbReference>